<dbReference type="InterPro" id="IPR052820">
    <property type="entry name" value="PhiA_domain"/>
</dbReference>
<comment type="caution">
    <text evidence="1">The sequence shown here is derived from an EMBL/GenBank/DDBJ whole genome shotgun (WGS) entry which is preliminary data.</text>
</comment>
<proteinExistence type="predicted"/>
<dbReference type="STRING" id="1141098.A0A1Y2DQG4"/>
<dbReference type="GeneID" id="63774786"/>
<reference evidence="1 2" key="1">
    <citation type="submission" date="2016-07" db="EMBL/GenBank/DDBJ databases">
        <title>Pervasive Adenine N6-methylation of Active Genes in Fungi.</title>
        <authorList>
            <consortium name="DOE Joint Genome Institute"/>
            <person name="Mondo S.J."/>
            <person name="Dannebaum R.O."/>
            <person name="Kuo R.C."/>
            <person name="Labutti K."/>
            <person name="Haridas S."/>
            <person name="Kuo A."/>
            <person name="Salamov A."/>
            <person name="Ahrendt S.R."/>
            <person name="Lipzen A."/>
            <person name="Sullivan W."/>
            <person name="Andreopoulos W.B."/>
            <person name="Clum A."/>
            <person name="Lindquist E."/>
            <person name="Daum C."/>
            <person name="Ramamoorthy G.K."/>
            <person name="Gryganskyi A."/>
            <person name="Culley D."/>
            <person name="Magnuson J.K."/>
            <person name="James T.Y."/>
            <person name="O'Malley M.A."/>
            <person name="Stajich J.E."/>
            <person name="Spatafora J.W."/>
            <person name="Visel A."/>
            <person name="Grigoriev I.V."/>
        </authorList>
    </citation>
    <scope>NUCLEOTIDE SEQUENCE [LARGE SCALE GENOMIC DNA]</scope>
    <source>
        <strain evidence="1 2">CBS 129021</strain>
    </source>
</reference>
<dbReference type="OrthoDB" id="5430620at2759"/>
<protein>
    <recommendedName>
        <fullName evidence="3">IgE-binding protein</fullName>
    </recommendedName>
</protein>
<accession>A0A1Y2DQG4</accession>
<evidence type="ECO:0000313" key="1">
    <source>
        <dbReference type="EMBL" id="ORY61528.1"/>
    </source>
</evidence>
<dbReference type="AlphaFoldDB" id="A0A1Y2DQG4"/>
<evidence type="ECO:0008006" key="3">
    <source>
        <dbReference type="Google" id="ProtNLM"/>
    </source>
</evidence>
<dbReference type="EMBL" id="MCFJ01000010">
    <property type="protein sequence ID" value="ORY61528.1"/>
    <property type="molecule type" value="Genomic_DNA"/>
</dbReference>
<keyword evidence="2" id="KW-1185">Reference proteome</keyword>
<dbReference type="PANTHER" id="PTHR42047">
    <property type="entry name" value="PROTEIN, PUTATIVE (AFU_ORTHOLOGUE AFUA_6G03560)-RELATED"/>
    <property type="match status" value="1"/>
</dbReference>
<dbReference type="Proteomes" id="UP000193689">
    <property type="component" value="Unassembled WGS sequence"/>
</dbReference>
<name>A0A1Y2DQG4_9PEZI</name>
<dbReference type="InParanoid" id="A0A1Y2DQG4"/>
<evidence type="ECO:0000313" key="2">
    <source>
        <dbReference type="Proteomes" id="UP000193689"/>
    </source>
</evidence>
<sequence length="185" mass="19452">MAALASAESFSISVYSPGTEIHGANLDAAALGFYSGMSGPATYCPPEVGTYCPPVEGSLVTFGMGGMAVEVPGGQFIYVSPTGQVKYTQAHSNDMPPGSFFRGWFEKTVISECEPTIEVIDFLTNDGSNIGGLMLCPDISSFMTGTGASYQLYAKTPNFSLTNCVEAVGLVMHSNDASVGCWEYT</sequence>
<gene>
    <name evidence="1" type="ORF">BCR38DRAFT_411394</name>
</gene>
<dbReference type="PANTHER" id="PTHR42047:SF1">
    <property type="entry name" value="PROTEIN, PUTATIVE (AFU_ORTHOLOGUE AFUA_6G03560)-RELATED"/>
    <property type="match status" value="1"/>
</dbReference>
<dbReference type="RefSeq" id="XP_040713605.1">
    <property type="nucleotide sequence ID" value="XM_040858574.1"/>
</dbReference>
<organism evidence="1 2">
    <name type="scientific">Pseudomassariella vexata</name>
    <dbReference type="NCBI Taxonomy" id="1141098"/>
    <lineage>
        <taxon>Eukaryota</taxon>
        <taxon>Fungi</taxon>
        <taxon>Dikarya</taxon>
        <taxon>Ascomycota</taxon>
        <taxon>Pezizomycotina</taxon>
        <taxon>Sordariomycetes</taxon>
        <taxon>Xylariomycetidae</taxon>
        <taxon>Amphisphaeriales</taxon>
        <taxon>Pseudomassariaceae</taxon>
        <taxon>Pseudomassariella</taxon>
    </lineage>
</organism>